<evidence type="ECO:0000313" key="11">
    <source>
        <dbReference type="Proteomes" id="UP000241890"/>
    </source>
</evidence>
<reference evidence="10 11" key="1">
    <citation type="submission" date="2017-12" db="EMBL/GenBank/DDBJ databases">
        <title>Sequencing, de novo assembly and annotation of complete genome of a new Thraustochytrid species, strain FCC1311.</title>
        <authorList>
            <person name="Sedici K."/>
            <person name="Godart F."/>
            <person name="Aiese Cigliano R."/>
            <person name="Sanseverino W."/>
            <person name="Barakat M."/>
            <person name="Ortet P."/>
            <person name="Marechal E."/>
            <person name="Cagnac O."/>
            <person name="Amato A."/>
        </authorList>
    </citation>
    <scope>NUCLEOTIDE SEQUENCE [LARGE SCALE GENOMIC DNA]</scope>
</reference>
<keyword evidence="5" id="KW-0862">Zinc</keyword>
<organism evidence="10 11">
    <name type="scientific">Hondaea fermentalgiana</name>
    <dbReference type="NCBI Taxonomy" id="2315210"/>
    <lineage>
        <taxon>Eukaryota</taxon>
        <taxon>Sar</taxon>
        <taxon>Stramenopiles</taxon>
        <taxon>Bigyra</taxon>
        <taxon>Labyrinthulomycetes</taxon>
        <taxon>Thraustochytrida</taxon>
        <taxon>Thraustochytriidae</taxon>
        <taxon>Hondaea</taxon>
    </lineage>
</organism>
<evidence type="ECO:0000256" key="2">
    <source>
        <dbReference type="ARBA" id="ARBA00022723"/>
    </source>
</evidence>
<protein>
    <submittedName>
        <fullName evidence="10">Zinc finger protein 384</fullName>
    </submittedName>
</protein>
<evidence type="ECO:0000256" key="7">
    <source>
        <dbReference type="PROSITE-ProRule" id="PRU00042"/>
    </source>
</evidence>
<name>A0A2R5GHZ2_9STRA</name>
<keyword evidence="6" id="KW-0539">Nucleus</keyword>
<dbReference type="AlphaFoldDB" id="A0A2R5GHZ2"/>
<evidence type="ECO:0000256" key="8">
    <source>
        <dbReference type="SAM" id="MobiDB-lite"/>
    </source>
</evidence>
<keyword evidence="2" id="KW-0479">Metal-binding</keyword>
<evidence type="ECO:0000256" key="6">
    <source>
        <dbReference type="ARBA" id="ARBA00023242"/>
    </source>
</evidence>
<dbReference type="SUPFAM" id="SSF57667">
    <property type="entry name" value="beta-beta-alpha zinc fingers"/>
    <property type="match status" value="2"/>
</dbReference>
<keyword evidence="4 7" id="KW-0863">Zinc-finger</keyword>
<evidence type="ECO:0000256" key="5">
    <source>
        <dbReference type="ARBA" id="ARBA00022833"/>
    </source>
</evidence>
<feature type="region of interest" description="Disordered" evidence="8">
    <location>
        <begin position="1"/>
        <end position="20"/>
    </location>
</feature>
<evidence type="ECO:0000313" key="10">
    <source>
        <dbReference type="EMBL" id="GBG30507.1"/>
    </source>
</evidence>
<sequence>MTMTQAKTGPESPGDDGKANKMYRCKMCNEEFVHRNVLKEHNEKMHSSVRVPCDQCDKTFTTKSSLRLHKEAIHDGIRYQCSFCEKSFGQLGSLRRHIKSIHPSMKHLHQQQQQRVGPAYMHQPASLPLLTPILAQSQQMLPTLNSHTRAPKAANSGAGDASPRSTGSESTVSLMSITGHAANGPATLSKHARKRSAGDLLNRWPEGGSPPKVRRSSPPPPATIPEDELLGRDLERHDTKKRIEKEDESHRDALGDEIKFPAATAAALSHPFTHSESQAIAILASLQMRAR</sequence>
<dbReference type="InterPro" id="IPR036236">
    <property type="entry name" value="Znf_C2H2_sf"/>
</dbReference>
<dbReference type="InParanoid" id="A0A2R5GHZ2"/>
<comment type="subcellular location">
    <subcellularLocation>
        <location evidence="1">Nucleus</location>
    </subcellularLocation>
</comment>
<dbReference type="PANTHER" id="PTHR24406">
    <property type="entry name" value="TRANSCRIPTIONAL REPRESSOR CTCFL-RELATED"/>
    <property type="match status" value="1"/>
</dbReference>
<dbReference type="OrthoDB" id="8117402at2759"/>
<dbReference type="Pfam" id="PF00096">
    <property type="entry name" value="zf-C2H2"/>
    <property type="match status" value="2"/>
</dbReference>
<proteinExistence type="predicted"/>
<dbReference type="GO" id="GO:0005634">
    <property type="term" value="C:nucleus"/>
    <property type="evidence" value="ECO:0007669"/>
    <property type="project" value="UniProtKB-SubCell"/>
</dbReference>
<gene>
    <name evidence="10" type="ORF">FCC1311_067272</name>
</gene>
<dbReference type="InterPro" id="IPR013087">
    <property type="entry name" value="Znf_C2H2_type"/>
</dbReference>
<dbReference type="EMBL" id="BEYU01000077">
    <property type="protein sequence ID" value="GBG30507.1"/>
    <property type="molecule type" value="Genomic_DNA"/>
</dbReference>
<dbReference type="Proteomes" id="UP000241890">
    <property type="component" value="Unassembled WGS sequence"/>
</dbReference>
<evidence type="ECO:0000256" key="1">
    <source>
        <dbReference type="ARBA" id="ARBA00004123"/>
    </source>
</evidence>
<dbReference type="InterPro" id="IPR050888">
    <property type="entry name" value="ZnF_C2H2-type_TF"/>
</dbReference>
<evidence type="ECO:0000256" key="4">
    <source>
        <dbReference type="ARBA" id="ARBA00022771"/>
    </source>
</evidence>
<accession>A0A2R5GHZ2</accession>
<feature type="compositionally biased region" description="Basic and acidic residues" evidence="8">
    <location>
        <begin position="229"/>
        <end position="254"/>
    </location>
</feature>
<feature type="domain" description="C2H2-type" evidence="9">
    <location>
        <begin position="23"/>
        <end position="51"/>
    </location>
</feature>
<evidence type="ECO:0000256" key="3">
    <source>
        <dbReference type="ARBA" id="ARBA00022737"/>
    </source>
</evidence>
<dbReference type="PROSITE" id="PS50157">
    <property type="entry name" value="ZINC_FINGER_C2H2_2"/>
    <property type="match status" value="3"/>
</dbReference>
<keyword evidence="3" id="KW-0677">Repeat</keyword>
<feature type="region of interest" description="Disordered" evidence="8">
    <location>
        <begin position="148"/>
        <end position="254"/>
    </location>
</feature>
<feature type="domain" description="C2H2-type" evidence="9">
    <location>
        <begin position="51"/>
        <end position="79"/>
    </location>
</feature>
<dbReference type="GO" id="GO:0008270">
    <property type="term" value="F:zinc ion binding"/>
    <property type="evidence" value="ECO:0007669"/>
    <property type="project" value="UniProtKB-KW"/>
</dbReference>
<dbReference type="SMART" id="SM00355">
    <property type="entry name" value="ZnF_C2H2"/>
    <property type="match status" value="3"/>
</dbReference>
<evidence type="ECO:0000259" key="9">
    <source>
        <dbReference type="PROSITE" id="PS50157"/>
    </source>
</evidence>
<feature type="domain" description="C2H2-type" evidence="9">
    <location>
        <begin position="79"/>
        <end position="107"/>
    </location>
</feature>
<dbReference type="Gene3D" id="3.30.160.60">
    <property type="entry name" value="Classic Zinc Finger"/>
    <property type="match status" value="2"/>
</dbReference>
<keyword evidence="11" id="KW-1185">Reference proteome</keyword>
<dbReference type="PROSITE" id="PS00028">
    <property type="entry name" value="ZINC_FINGER_C2H2_1"/>
    <property type="match status" value="3"/>
</dbReference>
<comment type="caution">
    <text evidence="10">The sequence shown here is derived from an EMBL/GenBank/DDBJ whole genome shotgun (WGS) entry which is preliminary data.</text>
</comment>
<feature type="compositionally biased region" description="Polar residues" evidence="8">
    <location>
        <begin position="163"/>
        <end position="176"/>
    </location>
</feature>